<keyword evidence="7 8" id="KW-0472">Membrane</keyword>
<dbReference type="EMBL" id="CP008876">
    <property type="protein sequence ID" value="AIF67801.1"/>
    <property type="molecule type" value="Genomic_DNA"/>
</dbReference>
<feature type="transmembrane region" description="Helical" evidence="8">
    <location>
        <begin position="183"/>
        <end position="203"/>
    </location>
</feature>
<dbReference type="Proteomes" id="UP000027980">
    <property type="component" value="Chromosome"/>
</dbReference>
<evidence type="ECO:0000256" key="4">
    <source>
        <dbReference type="ARBA" id="ARBA00022475"/>
    </source>
</evidence>
<evidence type="ECO:0000313" key="10">
    <source>
        <dbReference type="EMBL" id="AIF67801.1"/>
    </source>
</evidence>
<accession>A0A075LNV7</accession>
<sequence>MQSQSSKSGVVYAAIAYVMWGVLPLFWNLLGEIDAGHLLAHRIVWSFVTMILVVLLLGKIRPFFKQVRDLFSDKRAFWGLFAASLTVSVNWLVFIWAVNSGHVLQSSLGYYINPLISILLAMIVLKEKSTRLQIVSFILAALGVLYLTISYGVFPWVSFLLAISFAVYGLLKKVVTIPPMFGLTIETMFVTPLAILYLLFAPAAHSDPIPTGTAIILFLSGAATAAPLLLFAHGARRLSLTQIGLLQYIAPTLMLLLGVTLFGEAFTHAHLIAFSCIWGALVLYTISGIRLKRLTTKQLKQAQAAK</sequence>
<feature type="transmembrane region" description="Helical" evidence="8">
    <location>
        <begin position="39"/>
        <end position="57"/>
    </location>
</feature>
<feature type="transmembrane region" description="Helical" evidence="8">
    <location>
        <begin position="243"/>
        <end position="263"/>
    </location>
</feature>
<evidence type="ECO:0000256" key="1">
    <source>
        <dbReference type="ARBA" id="ARBA00004651"/>
    </source>
</evidence>
<evidence type="ECO:0000259" key="9">
    <source>
        <dbReference type="Pfam" id="PF00892"/>
    </source>
</evidence>
<feature type="transmembrane region" description="Helical" evidence="8">
    <location>
        <begin position="155"/>
        <end position="171"/>
    </location>
</feature>
<dbReference type="Pfam" id="PF00892">
    <property type="entry name" value="EamA"/>
    <property type="match status" value="2"/>
</dbReference>
<dbReference type="HOGENOM" id="CLU_054508_1_0_9"/>
<dbReference type="RefSeq" id="WP_038563921.1">
    <property type="nucleotide sequence ID" value="NZ_CP008876.1"/>
</dbReference>
<feature type="transmembrane region" description="Helical" evidence="8">
    <location>
        <begin position="132"/>
        <end position="149"/>
    </location>
</feature>
<evidence type="ECO:0000256" key="8">
    <source>
        <dbReference type="SAM" id="Phobius"/>
    </source>
</evidence>
<comment type="similarity">
    <text evidence="2">Belongs to the EamA transporter family.</text>
</comment>
<feature type="domain" description="EamA" evidence="9">
    <location>
        <begin position="159"/>
        <end position="284"/>
    </location>
</feature>
<dbReference type="NCBIfam" id="TIGR00688">
    <property type="entry name" value="rarD"/>
    <property type="match status" value="1"/>
</dbReference>
<keyword evidence="4" id="KW-1003">Cell membrane</keyword>
<dbReference type="InterPro" id="IPR004626">
    <property type="entry name" value="RarD"/>
</dbReference>
<feature type="transmembrane region" description="Helical" evidence="8">
    <location>
        <begin position="209"/>
        <end position="231"/>
    </location>
</feature>
<proteinExistence type="inferred from homology"/>
<dbReference type="AlphaFoldDB" id="A0A075LNV7"/>
<comment type="subcellular location">
    <subcellularLocation>
        <location evidence="1">Cell membrane</location>
        <topology evidence="1">Multi-pass membrane protein</topology>
    </subcellularLocation>
</comment>
<evidence type="ECO:0000256" key="2">
    <source>
        <dbReference type="ARBA" id="ARBA00007362"/>
    </source>
</evidence>
<gene>
    <name evidence="10" type="ORF">GZ22_14925</name>
</gene>
<name>A0A075LNV7_9BACI</name>
<evidence type="ECO:0000313" key="11">
    <source>
        <dbReference type="Proteomes" id="UP000027980"/>
    </source>
</evidence>
<keyword evidence="6 8" id="KW-1133">Transmembrane helix</keyword>
<dbReference type="InterPro" id="IPR037185">
    <property type="entry name" value="EmrE-like"/>
</dbReference>
<dbReference type="PANTHER" id="PTHR22911:SF137">
    <property type="entry name" value="SOLUTE CARRIER FAMILY 35 MEMBER G2-RELATED"/>
    <property type="match status" value="1"/>
</dbReference>
<keyword evidence="5 8" id="KW-0812">Transmembrane</keyword>
<dbReference type="SUPFAM" id="SSF103481">
    <property type="entry name" value="Multidrug resistance efflux transporter EmrE"/>
    <property type="match status" value="2"/>
</dbReference>
<dbReference type="KEGG" id="tap:GZ22_14925"/>
<dbReference type="GeneID" id="34220312"/>
<dbReference type="InterPro" id="IPR000620">
    <property type="entry name" value="EamA_dom"/>
</dbReference>
<keyword evidence="3" id="KW-0813">Transport</keyword>
<evidence type="ECO:0000256" key="7">
    <source>
        <dbReference type="ARBA" id="ARBA00023136"/>
    </source>
</evidence>
<evidence type="ECO:0000256" key="6">
    <source>
        <dbReference type="ARBA" id="ARBA00022989"/>
    </source>
</evidence>
<feature type="transmembrane region" description="Helical" evidence="8">
    <location>
        <begin position="9"/>
        <end position="27"/>
    </location>
</feature>
<evidence type="ECO:0000256" key="5">
    <source>
        <dbReference type="ARBA" id="ARBA00022692"/>
    </source>
</evidence>
<dbReference type="PANTHER" id="PTHR22911">
    <property type="entry name" value="ACYL-MALONYL CONDENSING ENZYME-RELATED"/>
    <property type="match status" value="1"/>
</dbReference>
<organism evidence="10 11">
    <name type="scientific">Terribacillus saccharophilus</name>
    <dbReference type="NCBI Taxonomy" id="361277"/>
    <lineage>
        <taxon>Bacteria</taxon>
        <taxon>Bacillati</taxon>
        <taxon>Bacillota</taxon>
        <taxon>Bacilli</taxon>
        <taxon>Bacillales</taxon>
        <taxon>Bacillaceae</taxon>
        <taxon>Terribacillus</taxon>
    </lineage>
</organism>
<feature type="transmembrane region" description="Helical" evidence="8">
    <location>
        <begin position="108"/>
        <end position="125"/>
    </location>
</feature>
<feature type="transmembrane region" description="Helical" evidence="8">
    <location>
        <begin position="269"/>
        <end position="291"/>
    </location>
</feature>
<protein>
    <submittedName>
        <fullName evidence="10">Transporter</fullName>
    </submittedName>
</protein>
<evidence type="ECO:0000256" key="3">
    <source>
        <dbReference type="ARBA" id="ARBA00022448"/>
    </source>
</evidence>
<reference evidence="10 11" key="1">
    <citation type="submission" date="2014-07" db="EMBL/GenBank/DDBJ databases">
        <title>Complete genome sequence of a moderately halophilic bacterium Terribacillus aidingensis MP602, isolated from Cryptomeria fortunei in Tianmu mountain in China.</title>
        <authorList>
            <person name="Wang Y."/>
            <person name="Lu P."/>
            <person name="Zhang L."/>
        </authorList>
    </citation>
    <scope>NUCLEOTIDE SEQUENCE [LARGE SCALE GENOMIC DNA]</scope>
    <source>
        <strain evidence="10 11">MP602</strain>
    </source>
</reference>
<feature type="transmembrane region" description="Helical" evidence="8">
    <location>
        <begin position="77"/>
        <end position="96"/>
    </location>
</feature>
<dbReference type="GO" id="GO:0005886">
    <property type="term" value="C:plasma membrane"/>
    <property type="evidence" value="ECO:0007669"/>
    <property type="project" value="UniProtKB-SubCell"/>
</dbReference>
<dbReference type="OrthoDB" id="369870at2"/>
<feature type="domain" description="EamA" evidence="9">
    <location>
        <begin position="8"/>
        <end position="148"/>
    </location>
</feature>